<dbReference type="NCBIfam" id="TIGR01575">
    <property type="entry name" value="rimI"/>
    <property type="match status" value="1"/>
</dbReference>
<dbReference type="Pfam" id="PF00583">
    <property type="entry name" value="Acetyltransf_1"/>
    <property type="match status" value="1"/>
</dbReference>
<sequence>MKQEGTTSSVSLIQLTADAADDAALDEVDAVAAAAFDVPQFSAREELRRPWTRCWVAREGRQALAFLIAWHVADELHVLNVATCPTARRRGLATALMRRSLEYAQQQQVRLLLLEVRRSNRAAIRLYRKLGFTAMGVRPRYYSDNGEDAVEMVLTLDPTTGAVQPGRDEIRIEV</sequence>
<protein>
    <submittedName>
        <fullName evidence="6">Ribosomal-protein-alanine acetyltransferase</fullName>
    </submittedName>
</protein>
<evidence type="ECO:0000256" key="2">
    <source>
        <dbReference type="ARBA" id="ARBA00022490"/>
    </source>
</evidence>
<dbReference type="Proteomes" id="UP000075260">
    <property type="component" value="Unassembled WGS sequence"/>
</dbReference>
<dbReference type="SUPFAM" id="SSF55729">
    <property type="entry name" value="Acyl-CoA N-acyltransferases (Nat)"/>
    <property type="match status" value="1"/>
</dbReference>
<dbReference type="PANTHER" id="PTHR43420:SF44">
    <property type="entry name" value="ACETYLTRANSFERASE YPEA"/>
    <property type="match status" value="1"/>
</dbReference>
<evidence type="ECO:0000256" key="4">
    <source>
        <dbReference type="ARBA" id="ARBA00023315"/>
    </source>
</evidence>
<dbReference type="InterPro" id="IPR006464">
    <property type="entry name" value="AcTrfase_RimI/Ard1"/>
</dbReference>
<organism evidence="6 7">
    <name type="scientific">Sorangium cellulosum</name>
    <name type="common">Polyangium cellulosum</name>
    <dbReference type="NCBI Taxonomy" id="56"/>
    <lineage>
        <taxon>Bacteria</taxon>
        <taxon>Pseudomonadati</taxon>
        <taxon>Myxococcota</taxon>
        <taxon>Polyangia</taxon>
        <taxon>Polyangiales</taxon>
        <taxon>Polyangiaceae</taxon>
        <taxon>Sorangium</taxon>
    </lineage>
</organism>
<dbReference type="Gene3D" id="3.40.630.30">
    <property type="match status" value="1"/>
</dbReference>
<dbReference type="InterPro" id="IPR016181">
    <property type="entry name" value="Acyl_CoA_acyltransferase"/>
</dbReference>
<evidence type="ECO:0000313" key="7">
    <source>
        <dbReference type="Proteomes" id="UP000075260"/>
    </source>
</evidence>
<dbReference type="RefSeq" id="WP_061611102.1">
    <property type="nucleotide sequence ID" value="NZ_JEMA01000832.1"/>
</dbReference>
<gene>
    <name evidence="6" type="ORF">BE15_09740</name>
</gene>
<comment type="similarity">
    <text evidence="1">Belongs to the acetyltransferase family. RimI subfamily.</text>
</comment>
<keyword evidence="3 6" id="KW-0808">Transferase</keyword>
<evidence type="ECO:0000259" key="5">
    <source>
        <dbReference type="PROSITE" id="PS51186"/>
    </source>
</evidence>
<dbReference type="EMBL" id="JEMA01000832">
    <property type="protein sequence ID" value="KYF65427.1"/>
    <property type="molecule type" value="Genomic_DNA"/>
</dbReference>
<dbReference type="InterPro" id="IPR050680">
    <property type="entry name" value="YpeA/RimI_acetyltransf"/>
</dbReference>
<evidence type="ECO:0000256" key="1">
    <source>
        <dbReference type="ARBA" id="ARBA00005395"/>
    </source>
</evidence>
<evidence type="ECO:0000256" key="3">
    <source>
        <dbReference type="ARBA" id="ARBA00022679"/>
    </source>
</evidence>
<dbReference type="InterPro" id="IPR000182">
    <property type="entry name" value="GNAT_dom"/>
</dbReference>
<dbReference type="GO" id="GO:0008080">
    <property type="term" value="F:N-acetyltransferase activity"/>
    <property type="evidence" value="ECO:0007669"/>
    <property type="project" value="InterPro"/>
</dbReference>
<proteinExistence type="inferred from homology"/>
<feature type="domain" description="N-acetyltransferase" evidence="5">
    <location>
        <begin position="15"/>
        <end position="157"/>
    </location>
</feature>
<dbReference type="CDD" id="cd04301">
    <property type="entry name" value="NAT_SF"/>
    <property type="match status" value="1"/>
</dbReference>
<keyword evidence="4" id="KW-0012">Acyltransferase</keyword>
<evidence type="ECO:0000313" key="6">
    <source>
        <dbReference type="EMBL" id="KYF65427.1"/>
    </source>
</evidence>
<name>A0A150QBS6_SORCE</name>
<dbReference type="PANTHER" id="PTHR43420">
    <property type="entry name" value="ACETYLTRANSFERASE"/>
    <property type="match status" value="1"/>
</dbReference>
<dbReference type="PROSITE" id="PS51186">
    <property type="entry name" value="GNAT"/>
    <property type="match status" value="1"/>
</dbReference>
<keyword evidence="2" id="KW-0963">Cytoplasm</keyword>
<reference evidence="6 7" key="1">
    <citation type="submission" date="2014-02" db="EMBL/GenBank/DDBJ databases">
        <title>The small core and large imbalanced accessory genome model reveals a collaborative survival strategy of Sorangium cellulosum strains in nature.</title>
        <authorList>
            <person name="Han K."/>
            <person name="Peng R."/>
            <person name="Blom J."/>
            <person name="Li Y.-Z."/>
        </authorList>
    </citation>
    <scope>NUCLEOTIDE SEQUENCE [LARGE SCALE GENOMIC DNA]</scope>
    <source>
        <strain evidence="6 7">So0008-312</strain>
    </source>
</reference>
<comment type="caution">
    <text evidence="6">The sequence shown here is derived from an EMBL/GenBank/DDBJ whole genome shotgun (WGS) entry which is preliminary data.</text>
</comment>
<accession>A0A150QBS6</accession>
<dbReference type="AlphaFoldDB" id="A0A150QBS6"/>
<dbReference type="OrthoDB" id="529907at2"/>